<dbReference type="Pfam" id="PF02617">
    <property type="entry name" value="ClpS"/>
    <property type="match status" value="1"/>
</dbReference>
<evidence type="ECO:0000313" key="4">
    <source>
        <dbReference type="EMBL" id="ACI64818.1"/>
    </source>
</evidence>
<evidence type="ECO:0000256" key="1">
    <source>
        <dbReference type="SAM" id="MobiDB-lite"/>
    </source>
</evidence>
<dbReference type="Proteomes" id="UP000001449">
    <property type="component" value="Chromosome 7"/>
</dbReference>
<dbReference type="OMA" id="FEAGSTM"/>
<dbReference type="SUPFAM" id="SSF54736">
    <property type="entry name" value="ClpS-like"/>
    <property type="match status" value="1"/>
</dbReference>
<reference evidence="4 5" key="2">
    <citation type="journal article" date="2008" name="Nature">
        <title>The Phaeodactylum genome reveals the evolutionary history of diatom genomes.</title>
        <authorList>
            <person name="Bowler C."/>
            <person name="Allen A.E."/>
            <person name="Badger J.H."/>
            <person name="Grimwood J."/>
            <person name="Jabbari K."/>
            <person name="Kuo A."/>
            <person name="Maheswari U."/>
            <person name="Martens C."/>
            <person name="Maumus F."/>
            <person name="Otillar R.P."/>
            <person name="Rayko E."/>
            <person name="Salamov A."/>
            <person name="Vandepoele K."/>
            <person name="Beszteri B."/>
            <person name="Gruber A."/>
            <person name="Heijde M."/>
            <person name="Katinka M."/>
            <person name="Mock T."/>
            <person name="Valentin K."/>
            <person name="Verret F."/>
            <person name="Berges J.A."/>
            <person name="Brownlee C."/>
            <person name="Cadoret J.P."/>
            <person name="Chiovitti A."/>
            <person name="Choi C.J."/>
            <person name="Coesel S."/>
            <person name="De Martino A."/>
            <person name="Detter J.C."/>
            <person name="Durkin C."/>
            <person name="Falciatore A."/>
            <person name="Fournet J."/>
            <person name="Haruta M."/>
            <person name="Huysman M.J."/>
            <person name="Jenkins B.D."/>
            <person name="Jiroutova K."/>
            <person name="Jorgensen R.E."/>
            <person name="Joubert Y."/>
            <person name="Kaplan A."/>
            <person name="Kroger N."/>
            <person name="Kroth P.G."/>
            <person name="La Roche J."/>
            <person name="Lindquist E."/>
            <person name="Lommer M."/>
            <person name="Martin-Jezequel V."/>
            <person name="Lopez P.J."/>
            <person name="Lucas S."/>
            <person name="Mangogna M."/>
            <person name="McGinnis K."/>
            <person name="Medlin L.K."/>
            <person name="Montsant A."/>
            <person name="Oudot-Le Secq M.P."/>
            <person name="Napoli C."/>
            <person name="Obornik M."/>
            <person name="Parker M.S."/>
            <person name="Petit J.L."/>
            <person name="Porcel B.M."/>
            <person name="Poulsen N."/>
            <person name="Robison M."/>
            <person name="Rychlewski L."/>
            <person name="Rynearson T.A."/>
            <person name="Schmutz J."/>
            <person name="Shapiro H."/>
            <person name="Siaut M."/>
            <person name="Stanley M."/>
            <person name="Sussman M.R."/>
            <person name="Taylor A.R."/>
            <person name="Vardi A."/>
            <person name="von Dassow P."/>
            <person name="Vyverman W."/>
            <person name="Willis A."/>
            <person name="Wyrwicz L.S."/>
            <person name="Rokhsar D.S."/>
            <person name="Weissenbach J."/>
            <person name="Armbrust E.V."/>
            <person name="Green B.R."/>
            <person name="Van de Peer Y."/>
            <person name="Grigoriev I.V."/>
        </authorList>
    </citation>
    <scope>NUCLEOTIDE SEQUENCE [LARGE SCALE GENOMIC DNA]</scope>
    <source>
        <strain evidence="4 5">CCMP1335</strain>
    </source>
</reference>
<dbReference type="GO" id="GO:0030163">
    <property type="term" value="P:protein catabolic process"/>
    <property type="evidence" value="ECO:0007669"/>
    <property type="project" value="InterPro"/>
</dbReference>
<dbReference type="RefSeq" id="XP_002296101.1">
    <property type="nucleotide sequence ID" value="XM_002296065.1"/>
</dbReference>
<feature type="signal peptide" evidence="2">
    <location>
        <begin position="1"/>
        <end position="18"/>
    </location>
</feature>
<feature type="chain" id="PRO_5044787821" description="Adaptor protein ClpS core domain-containing protein" evidence="2">
    <location>
        <begin position="19"/>
        <end position="176"/>
    </location>
</feature>
<dbReference type="InterPro" id="IPR022935">
    <property type="entry name" value="ClpS"/>
</dbReference>
<sequence length="176" mass="19294">MAPLRTIVCALLLSASAAFTTVPTPITYHRSSAAHISSPLFAKEGKGGGGGAIATPATKTVTQTTTKSKTEEVTKQKKKFKPSEPEEEYEFKEAPLWLLMLIADEADEQMHVITRLTEIVEDVNDDMAAELFKAANMVGEALVGKYPKEIGEMYAEQLTRSDPIIYAECREENPDN</sequence>
<proteinExistence type="predicted"/>
<dbReference type="InterPro" id="IPR003769">
    <property type="entry name" value="ClpS_core"/>
</dbReference>
<dbReference type="PANTHER" id="PTHR33473">
    <property type="entry name" value="ATP-DEPENDENT CLP PROTEASE ADAPTER PROTEIN CLPS1, CHLOROPLASTIC"/>
    <property type="match status" value="1"/>
</dbReference>
<evidence type="ECO:0000259" key="3">
    <source>
        <dbReference type="Pfam" id="PF02617"/>
    </source>
</evidence>
<dbReference type="eggNOG" id="ENOG502SC6E">
    <property type="taxonomic scope" value="Eukaryota"/>
</dbReference>
<feature type="domain" description="Adaptor protein ClpS core" evidence="3">
    <location>
        <begin position="92"/>
        <end position="160"/>
    </location>
</feature>
<dbReference type="GeneID" id="7446234"/>
<dbReference type="KEGG" id="tps:THAPS_6809"/>
<dbReference type="Gene3D" id="3.30.1390.10">
    <property type="match status" value="1"/>
</dbReference>
<protein>
    <recommendedName>
        <fullName evidence="3">Adaptor protein ClpS core domain-containing protein</fullName>
    </recommendedName>
</protein>
<reference evidence="4 5" key="1">
    <citation type="journal article" date="2004" name="Science">
        <title>The genome of the diatom Thalassiosira pseudonana: ecology, evolution, and metabolism.</title>
        <authorList>
            <person name="Armbrust E.V."/>
            <person name="Berges J.A."/>
            <person name="Bowler C."/>
            <person name="Green B.R."/>
            <person name="Martinez D."/>
            <person name="Putnam N.H."/>
            <person name="Zhou S."/>
            <person name="Allen A.E."/>
            <person name="Apt K.E."/>
            <person name="Bechner M."/>
            <person name="Brzezinski M.A."/>
            <person name="Chaal B.K."/>
            <person name="Chiovitti A."/>
            <person name="Davis A.K."/>
            <person name="Demarest M.S."/>
            <person name="Detter J.C."/>
            <person name="Glavina T."/>
            <person name="Goodstein D."/>
            <person name="Hadi M.Z."/>
            <person name="Hellsten U."/>
            <person name="Hildebrand M."/>
            <person name="Jenkins B.D."/>
            <person name="Jurka J."/>
            <person name="Kapitonov V.V."/>
            <person name="Kroger N."/>
            <person name="Lau W.W."/>
            <person name="Lane T.W."/>
            <person name="Larimer F.W."/>
            <person name="Lippmeier J.C."/>
            <person name="Lucas S."/>
            <person name="Medina M."/>
            <person name="Montsant A."/>
            <person name="Obornik M."/>
            <person name="Parker M.S."/>
            <person name="Palenik B."/>
            <person name="Pazour G.J."/>
            <person name="Richardson P.M."/>
            <person name="Rynearson T.A."/>
            <person name="Saito M.A."/>
            <person name="Schwartz D.C."/>
            <person name="Thamatrakoln K."/>
            <person name="Valentin K."/>
            <person name="Vardi A."/>
            <person name="Wilkerson F.P."/>
            <person name="Rokhsar D.S."/>
        </authorList>
    </citation>
    <scope>NUCLEOTIDE SEQUENCE [LARGE SCALE GENOMIC DNA]</scope>
    <source>
        <strain evidence="4 5">CCMP1335</strain>
    </source>
</reference>
<dbReference type="EMBL" id="CP001160">
    <property type="protein sequence ID" value="ACI64818.1"/>
    <property type="molecule type" value="Genomic_DNA"/>
</dbReference>
<evidence type="ECO:0000313" key="5">
    <source>
        <dbReference type="Proteomes" id="UP000001449"/>
    </source>
</evidence>
<evidence type="ECO:0000256" key="2">
    <source>
        <dbReference type="SAM" id="SignalP"/>
    </source>
</evidence>
<name>B5YMJ3_THAPS</name>
<dbReference type="PaxDb" id="35128-Thaps6809"/>
<dbReference type="AlphaFoldDB" id="B5YMJ3"/>
<organism evidence="4 5">
    <name type="scientific">Thalassiosira pseudonana</name>
    <name type="common">Marine diatom</name>
    <name type="synonym">Cyclotella nana</name>
    <dbReference type="NCBI Taxonomy" id="35128"/>
    <lineage>
        <taxon>Eukaryota</taxon>
        <taxon>Sar</taxon>
        <taxon>Stramenopiles</taxon>
        <taxon>Ochrophyta</taxon>
        <taxon>Bacillariophyta</taxon>
        <taxon>Coscinodiscophyceae</taxon>
        <taxon>Thalassiosirophycidae</taxon>
        <taxon>Thalassiosirales</taxon>
        <taxon>Thalassiosiraceae</taxon>
        <taxon>Thalassiosira</taxon>
    </lineage>
</organism>
<gene>
    <name evidence="4" type="ORF">THAPS_6809</name>
</gene>
<dbReference type="GO" id="GO:0006508">
    <property type="term" value="P:proteolysis"/>
    <property type="evidence" value="ECO:0007669"/>
    <property type="project" value="InterPro"/>
</dbReference>
<feature type="region of interest" description="Disordered" evidence="1">
    <location>
        <begin position="64"/>
        <end position="86"/>
    </location>
</feature>
<keyword evidence="5" id="KW-1185">Reference proteome</keyword>
<dbReference type="PANTHER" id="PTHR33473:SF17">
    <property type="entry name" value="ATP-DEPENDENT CLP PROTEASE ADAPTER PROTEIN CLPS1, CHLOROPLASTIC"/>
    <property type="match status" value="1"/>
</dbReference>
<dbReference type="InParanoid" id="B5YMJ3"/>
<dbReference type="InterPro" id="IPR014719">
    <property type="entry name" value="Ribosomal_bL12_C/ClpS-like"/>
</dbReference>
<keyword evidence="2" id="KW-0732">Signal</keyword>
<dbReference type="HOGENOM" id="CLU_1528236_0_0_1"/>
<accession>B5YMJ3</accession>